<dbReference type="GeneID" id="5430835"/>
<organism evidence="2 3">
    <name type="scientific">Botryotinia fuckeliana (strain B05.10)</name>
    <name type="common">Noble rot fungus</name>
    <name type="synonym">Botrytis cinerea</name>
    <dbReference type="NCBI Taxonomy" id="332648"/>
    <lineage>
        <taxon>Eukaryota</taxon>
        <taxon>Fungi</taxon>
        <taxon>Dikarya</taxon>
        <taxon>Ascomycota</taxon>
        <taxon>Pezizomycotina</taxon>
        <taxon>Leotiomycetes</taxon>
        <taxon>Helotiales</taxon>
        <taxon>Sclerotiniaceae</taxon>
        <taxon>Botrytis</taxon>
    </lineage>
</organism>
<dbReference type="PANTHER" id="PTHR40467">
    <property type="match status" value="1"/>
</dbReference>
<feature type="transmembrane region" description="Helical" evidence="1">
    <location>
        <begin position="173"/>
        <end position="196"/>
    </location>
</feature>
<sequence length="651" mass="74433">MPSFFTFDQGRERFQNESSPLLGRFRAVPNAHTDTNGRARRKSLLGFSIDGCGGAFGGRDEGDEGGVDGYYCDGDEEDEGGVYGWRGKVRKWGGEFRDTWIEPKQRSVAGCVERWWWRWGVLVGAPSVLAVAWCALPFPQYEFPDDDNIVDAPSTIFGHKIPGHGEARVEINFWFFLFVYYGFYNITALMWITKVFNIYSLNWWPKSLGFPITVSIIAAMSIAAPIPFYCIPELRYITSHNTAWICWTFFAMAIPLLVAFAILLNHERHLGLRIPLSETQRLFTSSWWTGDIDTINARDRPRRANIIRSQSTFDPNASLEVALASDDIYRSRDASRMLRKRWLPASFVRFMWFCSALLIAILTYLLGETYAEIYLRTLPHSTIETLVYVYSWVVTVHLLDGLCGWILGGNEGERVGSYPLGWIFKLYFALTYQTYVRALYARLRSPQQFIYLQIMSSSFLILLAPLTFSAPFHSLLTFLGFNGQSYTAYQKFCTRNIFLRGLSENVSMLTFLGSILVLHYGANKDVYPYFAFDIPISPLPTNQTLSSIAHNLFPSIPHIPHHLPSSDIPLSNATPQYDFRLTFYASIVTWGCEIVAGWITRRILWWGWKINVTAEGKRDLAAWPELLPTGVVVMVHVLQNMLFSIVRLDFH</sequence>
<evidence type="ECO:0000256" key="1">
    <source>
        <dbReference type="SAM" id="Phobius"/>
    </source>
</evidence>
<keyword evidence="3" id="KW-1185">Reference proteome</keyword>
<protein>
    <submittedName>
        <fullName evidence="2">Uncharacterized protein</fullName>
    </submittedName>
</protein>
<feature type="transmembrane region" description="Helical" evidence="1">
    <location>
        <begin position="241"/>
        <end position="264"/>
    </location>
</feature>
<feature type="transmembrane region" description="Helical" evidence="1">
    <location>
        <begin position="420"/>
        <end position="440"/>
    </location>
</feature>
<feature type="transmembrane region" description="Helical" evidence="1">
    <location>
        <begin position="115"/>
        <end position="138"/>
    </location>
</feature>
<evidence type="ECO:0000313" key="2">
    <source>
        <dbReference type="EMBL" id="ATZ49618.1"/>
    </source>
</evidence>
<feature type="transmembrane region" description="Helical" evidence="1">
    <location>
        <begin position="387"/>
        <end position="408"/>
    </location>
</feature>
<dbReference type="RefSeq" id="XP_024548566.1">
    <property type="nucleotide sequence ID" value="XM_024692785.1"/>
</dbReference>
<feature type="transmembrane region" description="Helical" evidence="1">
    <location>
        <begin position="346"/>
        <end position="367"/>
    </location>
</feature>
<evidence type="ECO:0000313" key="3">
    <source>
        <dbReference type="Proteomes" id="UP000001798"/>
    </source>
</evidence>
<reference evidence="2 3" key="3">
    <citation type="journal article" date="2017" name="Mol. Plant Pathol.">
        <title>A gapless genome sequence of the fungus Botrytis cinerea.</title>
        <authorList>
            <person name="Van Kan J.A."/>
            <person name="Stassen J.H."/>
            <person name="Mosbach A."/>
            <person name="Van Der Lee T.A."/>
            <person name="Faino L."/>
            <person name="Farmer A.D."/>
            <person name="Papasotiriou D.G."/>
            <person name="Zhou S."/>
            <person name="Seidl M.F."/>
            <person name="Cottam E."/>
            <person name="Edel D."/>
            <person name="Hahn M."/>
            <person name="Schwartz D.C."/>
            <person name="Dietrich R.A."/>
            <person name="Widdison S."/>
            <person name="Scalliet G."/>
        </authorList>
    </citation>
    <scope>NUCLEOTIDE SEQUENCE [LARGE SCALE GENOMIC DNA]</scope>
    <source>
        <strain evidence="2 3">B05.10</strain>
    </source>
</reference>
<dbReference type="VEuPathDB" id="FungiDB:Bcin05g00460"/>
<gene>
    <name evidence="2" type="ORF">BCIN_05g00460</name>
</gene>
<dbReference type="EMBL" id="CP009809">
    <property type="protein sequence ID" value="ATZ49618.1"/>
    <property type="molecule type" value="Genomic_DNA"/>
</dbReference>
<keyword evidence="1" id="KW-1133">Transmembrane helix</keyword>
<reference evidence="2 3" key="1">
    <citation type="journal article" date="2011" name="PLoS Genet.">
        <title>Genomic analysis of the necrotrophic fungal pathogens Sclerotinia sclerotiorum and Botrytis cinerea.</title>
        <authorList>
            <person name="Amselem J."/>
            <person name="Cuomo C.A."/>
            <person name="van Kan J.A."/>
            <person name="Viaud M."/>
            <person name="Benito E.P."/>
            <person name="Couloux A."/>
            <person name="Coutinho P.M."/>
            <person name="de Vries R.P."/>
            <person name="Dyer P.S."/>
            <person name="Fillinger S."/>
            <person name="Fournier E."/>
            <person name="Gout L."/>
            <person name="Hahn M."/>
            <person name="Kohn L."/>
            <person name="Lapalu N."/>
            <person name="Plummer K.M."/>
            <person name="Pradier J.M."/>
            <person name="Quevillon E."/>
            <person name="Sharon A."/>
            <person name="Simon A."/>
            <person name="ten Have A."/>
            <person name="Tudzynski B."/>
            <person name="Tudzynski P."/>
            <person name="Wincker P."/>
            <person name="Andrew M."/>
            <person name="Anthouard V."/>
            <person name="Beever R.E."/>
            <person name="Beffa R."/>
            <person name="Benoit I."/>
            <person name="Bouzid O."/>
            <person name="Brault B."/>
            <person name="Chen Z."/>
            <person name="Choquer M."/>
            <person name="Collemare J."/>
            <person name="Cotton P."/>
            <person name="Danchin E.G."/>
            <person name="Da Silva C."/>
            <person name="Gautier A."/>
            <person name="Giraud C."/>
            <person name="Giraud T."/>
            <person name="Gonzalez C."/>
            <person name="Grossetete S."/>
            <person name="Guldener U."/>
            <person name="Henrissat B."/>
            <person name="Howlett B.J."/>
            <person name="Kodira C."/>
            <person name="Kretschmer M."/>
            <person name="Lappartient A."/>
            <person name="Leroch M."/>
            <person name="Levis C."/>
            <person name="Mauceli E."/>
            <person name="Neuveglise C."/>
            <person name="Oeser B."/>
            <person name="Pearson M."/>
            <person name="Poulain J."/>
            <person name="Poussereau N."/>
            <person name="Quesneville H."/>
            <person name="Rascle C."/>
            <person name="Schumacher J."/>
            <person name="Segurens B."/>
            <person name="Sexton A."/>
            <person name="Silva E."/>
            <person name="Sirven C."/>
            <person name="Soanes D.M."/>
            <person name="Talbot N.J."/>
            <person name="Templeton M."/>
            <person name="Yandava C."/>
            <person name="Yarden O."/>
            <person name="Zeng Q."/>
            <person name="Rollins J.A."/>
            <person name="Lebrun M.H."/>
            <person name="Dickman M."/>
        </authorList>
    </citation>
    <scope>NUCLEOTIDE SEQUENCE [LARGE SCALE GENOMIC DNA]</scope>
    <source>
        <strain evidence="2 3">B05.10</strain>
    </source>
</reference>
<name>A0A384JGA0_BOTFB</name>
<proteinExistence type="predicted"/>
<keyword evidence="1" id="KW-0472">Membrane</keyword>
<feature type="transmembrane region" description="Helical" evidence="1">
    <location>
        <begin position="208"/>
        <end position="229"/>
    </location>
</feature>
<dbReference type="PANTHER" id="PTHR40467:SF1">
    <property type="match status" value="1"/>
</dbReference>
<accession>A0A384JGA0</accession>
<keyword evidence="1" id="KW-0812">Transmembrane</keyword>
<reference evidence="2 3" key="2">
    <citation type="journal article" date="2012" name="Eukaryot. Cell">
        <title>Genome update of Botrytis cinerea strains B05.10 and T4.</title>
        <authorList>
            <person name="Staats M."/>
            <person name="van Kan J.A."/>
        </authorList>
    </citation>
    <scope>NUCLEOTIDE SEQUENCE [LARGE SCALE GENOMIC DNA]</scope>
    <source>
        <strain evidence="2 3">B05.10</strain>
    </source>
</reference>
<dbReference type="InterPro" id="IPR039966">
    <property type="entry name" value="C553.12c"/>
</dbReference>
<dbReference type="OrthoDB" id="5541877at2759"/>
<dbReference type="AlphaFoldDB" id="A0A384JGA0"/>
<dbReference type="Proteomes" id="UP000001798">
    <property type="component" value="Chromosome 5"/>
</dbReference>
<feature type="transmembrane region" description="Helical" evidence="1">
    <location>
        <begin position="460"/>
        <end position="481"/>
    </location>
</feature>
<dbReference type="KEGG" id="bfu:BCIN_05g00460"/>